<proteinExistence type="inferred from homology"/>
<dbReference type="SUPFAM" id="SSF56784">
    <property type="entry name" value="HAD-like"/>
    <property type="match status" value="1"/>
</dbReference>
<dbReference type="InterPro" id="IPR006539">
    <property type="entry name" value="P-type_ATPase_IV"/>
</dbReference>
<dbReference type="NCBIfam" id="TIGR01652">
    <property type="entry name" value="ATPase-Plipid"/>
    <property type="match status" value="1"/>
</dbReference>
<dbReference type="PRINTS" id="PR00119">
    <property type="entry name" value="CATATPASE"/>
</dbReference>
<dbReference type="InterPro" id="IPR023298">
    <property type="entry name" value="ATPase_P-typ_TM_dom_sf"/>
</dbReference>
<dbReference type="SFLD" id="SFLDS00003">
    <property type="entry name" value="Haloacid_Dehalogenase"/>
    <property type="match status" value="1"/>
</dbReference>
<dbReference type="CDD" id="cd02073">
    <property type="entry name" value="P-type_ATPase_APLT_Dnf-like"/>
    <property type="match status" value="1"/>
</dbReference>
<feature type="transmembrane region" description="Helical" evidence="19">
    <location>
        <begin position="1022"/>
        <end position="1045"/>
    </location>
</feature>
<dbReference type="GO" id="GO:0016887">
    <property type="term" value="F:ATP hydrolysis activity"/>
    <property type="evidence" value="ECO:0007669"/>
    <property type="project" value="InterPro"/>
</dbReference>
<evidence type="ECO:0000256" key="17">
    <source>
        <dbReference type="PIRSR" id="PIRSR606539-2"/>
    </source>
</evidence>
<dbReference type="PANTHER" id="PTHR24092">
    <property type="entry name" value="PROBABLE PHOSPHOLIPID-TRANSPORTING ATPASE"/>
    <property type="match status" value="1"/>
</dbReference>
<dbReference type="STRING" id="796925.A0A137PBL8"/>
<dbReference type="InterPro" id="IPR023299">
    <property type="entry name" value="ATPase_P-typ_cyto_dom_N"/>
</dbReference>
<evidence type="ECO:0000256" key="5">
    <source>
        <dbReference type="ARBA" id="ARBA00022723"/>
    </source>
</evidence>
<evidence type="ECO:0000256" key="10">
    <source>
        <dbReference type="ARBA" id="ARBA00022989"/>
    </source>
</evidence>
<reference evidence="23 24" key="1">
    <citation type="journal article" date="2015" name="Genome Biol. Evol.">
        <title>Phylogenomic analyses indicate that early fungi evolved digesting cell walls of algal ancestors of land plants.</title>
        <authorList>
            <person name="Chang Y."/>
            <person name="Wang S."/>
            <person name="Sekimoto S."/>
            <person name="Aerts A.L."/>
            <person name="Choi C."/>
            <person name="Clum A."/>
            <person name="LaButti K.M."/>
            <person name="Lindquist E.A."/>
            <person name="Yee Ngan C."/>
            <person name="Ohm R.A."/>
            <person name="Salamov A.A."/>
            <person name="Grigoriev I.V."/>
            <person name="Spatafora J.W."/>
            <person name="Berbee M.L."/>
        </authorList>
    </citation>
    <scope>NUCLEOTIDE SEQUENCE [LARGE SCALE GENOMIC DNA]</scope>
    <source>
        <strain evidence="23 24">NRRL 28638</strain>
    </source>
</reference>
<organism evidence="23 24">
    <name type="scientific">Conidiobolus coronatus (strain ATCC 28846 / CBS 209.66 / NRRL 28638)</name>
    <name type="common">Delacroixia coronata</name>
    <dbReference type="NCBI Taxonomy" id="796925"/>
    <lineage>
        <taxon>Eukaryota</taxon>
        <taxon>Fungi</taxon>
        <taxon>Fungi incertae sedis</taxon>
        <taxon>Zoopagomycota</taxon>
        <taxon>Entomophthoromycotina</taxon>
        <taxon>Entomophthoromycetes</taxon>
        <taxon>Entomophthorales</taxon>
        <taxon>Ancylistaceae</taxon>
        <taxon>Conidiobolus</taxon>
    </lineage>
</organism>
<dbReference type="InterPro" id="IPR023214">
    <property type="entry name" value="HAD_sf"/>
</dbReference>
<comment type="catalytic activity">
    <reaction evidence="15">
        <text>a 1,2-diacyl-sn-glycero-3-phospho-L-serine(out) + ATP + H2O = a 1,2-diacyl-sn-glycero-3-phospho-L-serine(in) + ADP + phosphate + H(+)</text>
        <dbReference type="Rhea" id="RHEA:38567"/>
        <dbReference type="ChEBI" id="CHEBI:15377"/>
        <dbReference type="ChEBI" id="CHEBI:15378"/>
        <dbReference type="ChEBI" id="CHEBI:30616"/>
        <dbReference type="ChEBI" id="CHEBI:43474"/>
        <dbReference type="ChEBI" id="CHEBI:57262"/>
        <dbReference type="ChEBI" id="CHEBI:456216"/>
    </reaction>
    <physiologicalReaction direction="left-to-right" evidence="15">
        <dbReference type="Rhea" id="RHEA:38568"/>
    </physiologicalReaction>
</comment>
<feature type="domain" description="P-type ATPase C-terminal" evidence="22">
    <location>
        <begin position="843"/>
        <end position="1094"/>
    </location>
</feature>
<sequence>MTPTPLLAPSSTDSRVKKPFNFKEKVYDIKKNIIKFVKRKKPSVPRDIPINNPNFPQNQKFVSNRISTSKYNLATFLPKFLFEQFSNYANVFFLFTSCIQQIPGITPTSKYTTAIPLAIVLLFSAFKEILEDSKRHRSDGETNARLTKVLRNGEFVEAPWRDIKVGDIVRVENGESFPADLALWSSSEPEGLCYIETSNLDGETNLKVKQALPETAEFISPAQISQFKGHIKSEGPNDSLYTFTGTLAMETPSGEKQYPLDPVQILLRGAVLRNTNWIYGSVIFTGHDSKLMRNANAAPVKITNVARMTNIQIAYLFLILLILSVFCSGGYWYYQARLSDSTGYLQLSAEYGAGTMFGRNILTFIILFNNLIPISLIVTLEFVKLQQAAFINNDLDMYYSKSDTPSLARTSSLVEELGQIEYIFSDKTGTLTCNQMDFKECTVYGTAYAEVVDTNRQSKLEGQDDTHYDFKTMLKRMNDDNETAKYLREFFTLLAVCHTVIPEKNNETGEITYQAASPDEGALVEGAAKLGFEFVTRRPRTINVNILGKNLEYEILNICEFNSTRKRMSTVVRTPEGKIRLYCKGADTVIMERLSKSGNEIVEKTLGHLEEYACEGLRTLCMAYRDIPEDEYNSWNQQFQAAATTLVNRQDELDRVAEYLEKDLTLIGSSAIEDKLQEGVPETIFTLAQAGIKIWVLTGDRQETAINIGYSCKLIQENMSVVIVNEETLVATKQLMQTRLDALESGKDKESGVEQVVLVIDGATLKHALSKECEKIFFDLATQCKAVICCRVSPLQKALVVKLVKRFSESILLAIGDGANDVSMIQAAHVGVGINGMEGLQAARSSDFAISQFRFLKKLLLVHGAWSYQRLCKLILYSFYKNIALYMTQFWYTFYNGFSGQTVYESWTNTMYNVIFTVLPPLIIGFFDQHLSARLLDRYPEMYKIGQKKLLFNVKTFWAATFNAIFHSVLLFFLIALSFYWDFAFPSGYIGGYNYLSVVLYTSVLVTVLCKAALVTDNWTKYTFIAIPISFFAWFIFYPVYGIAASYFGVSYDYVGLPGPTYGSGFFWLMTLLMPVLCLLRDYIWKYVLRMYRPRSYHIVQEIQKFNIPDYRPRMERFRKAVHKVRMIQRLKNNRGYAFSQNEGGQDKVIRSYDTTRIKPLG</sequence>
<feature type="transmembrane region" description="Helical" evidence="19">
    <location>
        <begin position="993"/>
        <end position="1015"/>
    </location>
</feature>
<dbReference type="Proteomes" id="UP000070444">
    <property type="component" value="Unassembled WGS sequence"/>
</dbReference>
<keyword evidence="9 19" id="KW-1278">Translocase</keyword>
<evidence type="ECO:0000259" key="20">
    <source>
        <dbReference type="Pfam" id="PF00122"/>
    </source>
</evidence>
<dbReference type="InterPro" id="IPR036412">
    <property type="entry name" value="HAD-like_sf"/>
</dbReference>
<dbReference type="GO" id="GO:0005886">
    <property type="term" value="C:plasma membrane"/>
    <property type="evidence" value="ECO:0007669"/>
    <property type="project" value="TreeGrafter"/>
</dbReference>
<dbReference type="OrthoDB" id="377733at2759"/>
<feature type="binding site" evidence="17">
    <location>
        <position position="699"/>
    </location>
    <ligand>
        <name>ATP</name>
        <dbReference type="ChEBI" id="CHEBI:30616"/>
    </ligand>
</feature>
<dbReference type="SFLD" id="SFLDF00027">
    <property type="entry name" value="p-type_atpase"/>
    <property type="match status" value="1"/>
</dbReference>
<dbReference type="GO" id="GO:0006892">
    <property type="term" value="P:post-Golgi vesicle-mediated transport"/>
    <property type="evidence" value="ECO:0007669"/>
    <property type="project" value="TreeGrafter"/>
</dbReference>
<dbReference type="FunFam" id="2.70.150.10:FF:000026">
    <property type="entry name" value="Phospholipid-transporting ATPase"/>
    <property type="match status" value="1"/>
</dbReference>
<comment type="catalytic activity">
    <reaction evidence="13 19">
        <text>ATP + H2O + phospholipidSide 1 = ADP + phosphate + phospholipidSide 2.</text>
        <dbReference type="EC" id="7.6.2.1"/>
    </reaction>
</comment>
<evidence type="ECO:0000256" key="6">
    <source>
        <dbReference type="ARBA" id="ARBA00022741"/>
    </source>
</evidence>
<feature type="binding site" evidence="17">
    <location>
        <position position="584"/>
    </location>
    <ligand>
        <name>ATP</name>
        <dbReference type="ChEBI" id="CHEBI:30616"/>
    </ligand>
</feature>
<dbReference type="PROSITE" id="PS00154">
    <property type="entry name" value="ATPASE_E1_E2"/>
    <property type="match status" value="1"/>
</dbReference>
<keyword evidence="11" id="KW-0333">Golgi apparatus</keyword>
<keyword evidence="5 18" id="KW-0479">Metal-binding</keyword>
<feature type="transmembrane region" description="Helical" evidence="19">
    <location>
        <begin position="914"/>
        <end position="936"/>
    </location>
</feature>
<dbReference type="EC" id="7.6.2.1" evidence="19"/>
<feature type="transmembrane region" description="Helical" evidence="19">
    <location>
        <begin position="313"/>
        <end position="334"/>
    </location>
</feature>
<keyword evidence="6 17" id="KW-0547">Nucleotide-binding</keyword>
<dbReference type="GO" id="GO:0005802">
    <property type="term" value="C:trans-Golgi network"/>
    <property type="evidence" value="ECO:0007669"/>
    <property type="project" value="TreeGrafter"/>
</dbReference>
<dbReference type="SUPFAM" id="SSF81665">
    <property type="entry name" value="Calcium ATPase, transmembrane domain M"/>
    <property type="match status" value="1"/>
</dbReference>
<dbReference type="AlphaFoldDB" id="A0A137PBL8"/>
<name>A0A137PBL8_CONC2</name>
<evidence type="ECO:0000256" key="14">
    <source>
        <dbReference type="ARBA" id="ARBA00049128"/>
    </source>
</evidence>
<comment type="similarity">
    <text evidence="3 19">Belongs to the cation transport ATPase (P-type) (TC 3.A.3) family. Type IV subfamily.</text>
</comment>
<dbReference type="InterPro" id="IPR008250">
    <property type="entry name" value="ATPase_P-typ_transduc_dom_A_sf"/>
</dbReference>
<feature type="binding site" evidence="17">
    <location>
        <position position="561"/>
    </location>
    <ligand>
        <name>ATP</name>
        <dbReference type="ChEBI" id="CHEBI:30616"/>
    </ligand>
</feature>
<dbReference type="GO" id="GO:0045332">
    <property type="term" value="P:phospholipid translocation"/>
    <property type="evidence" value="ECO:0007669"/>
    <property type="project" value="TreeGrafter"/>
</dbReference>
<feature type="binding site" evidence="17">
    <location>
        <position position="427"/>
    </location>
    <ligand>
        <name>ATP</name>
        <dbReference type="ChEBI" id="CHEBI:30616"/>
    </ligand>
</feature>
<feature type="transmembrane region" description="Helical" evidence="19">
    <location>
        <begin position="1065"/>
        <end position="1085"/>
    </location>
</feature>
<dbReference type="PANTHER" id="PTHR24092:SF150">
    <property type="entry name" value="PHOSPHOLIPID-TRANSPORTING ATPASE"/>
    <property type="match status" value="1"/>
</dbReference>
<dbReference type="GO" id="GO:0000287">
    <property type="term" value="F:magnesium ion binding"/>
    <property type="evidence" value="ECO:0007669"/>
    <property type="project" value="UniProtKB-UniRule"/>
</dbReference>
<evidence type="ECO:0000256" key="15">
    <source>
        <dbReference type="ARBA" id="ARBA00051303"/>
    </source>
</evidence>
<dbReference type="GO" id="GO:0090556">
    <property type="term" value="F:phosphatidylserine floppase activity"/>
    <property type="evidence" value="ECO:0007669"/>
    <property type="project" value="RHEA"/>
</dbReference>
<feature type="binding site" evidence="17">
    <location>
        <position position="428"/>
    </location>
    <ligand>
        <name>ATP</name>
        <dbReference type="ChEBI" id="CHEBI:30616"/>
    </ligand>
</feature>
<dbReference type="FunFam" id="3.40.50.1000:FF:000001">
    <property type="entry name" value="Phospholipid-transporting ATPase IC"/>
    <property type="match status" value="1"/>
</dbReference>
<evidence type="ECO:0000256" key="7">
    <source>
        <dbReference type="ARBA" id="ARBA00022840"/>
    </source>
</evidence>
<evidence type="ECO:0000256" key="4">
    <source>
        <dbReference type="ARBA" id="ARBA00022692"/>
    </source>
</evidence>
<evidence type="ECO:0000313" key="24">
    <source>
        <dbReference type="Proteomes" id="UP000070444"/>
    </source>
</evidence>
<dbReference type="EMBL" id="KQ964453">
    <property type="protein sequence ID" value="KXN72408.1"/>
    <property type="molecule type" value="Genomic_DNA"/>
</dbReference>
<dbReference type="InterPro" id="IPR018303">
    <property type="entry name" value="ATPase_P-typ_P_site"/>
</dbReference>
<feature type="binding site" evidence="18">
    <location>
        <position position="426"/>
    </location>
    <ligand>
        <name>Mg(2+)</name>
        <dbReference type="ChEBI" id="CHEBI:18420"/>
    </ligand>
</feature>
<feature type="binding site" evidence="17">
    <location>
        <position position="700"/>
    </location>
    <ligand>
        <name>ATP</name>
        <dbReference type="ChEBI" id="CHEBI:30616"/>
    </ligand>
</feature>
<keyword evidence="12 19" id="KW-0472">Membrane</keyword>
<dbReference type="InterPro" id="IPR032631">
    <property type="entry name" value="P-type_ATPase_N"/>
</dbReference>
<feature type="binding site" evidence="17">
    <location>
        <position position="820"/>
    </location>
    <ligand>
        <name>ATP</name>
        <dbReference type="ChEBI" id="CHEBI:30616"/>
    </ligand>
</feature>
<feature type="binding site" evidence="18">
    <location>
        <position position="428"/>
    </location>
    <ligand>
        <name>Mg(2+)</name>
        <dbReference type="ChEBI" id="CHEBI:18420"/>
    </ligand>
</feature>
<feature type="binding site" evidence="17">
    <location>
        <position position="426"/>
    </location>
    <ligand>
        <name>ATP</name>
        <dbReference type="ChEBI" id="CHEBI:30616"/>
    </ligand>
</feature>
<dbReference type="Pfam" id="PF00122">
    <property type="entry name" value="E1-E2_ATPase"/>
    <property type="match status" value="1"/>
</dbReference>
<evidence type="ECO:0000256" key="8">
    <source>
        <dbReference type="ARBA" id="ARBA00022842"/>
    </source>
</evidence>
<comment type="cofactor">
    <cofactor evidence="1 18">
        <name>Mg(2+)</name>
        <dbReference type="ChEBI" id="CHEBI:18420"/>
    </cofactor>
</comment>
<feature type="transmembrane region" description="Helical" evidence="19">
    <location>
        <begin position="957"/>
        <end position="981"/>
    </location>
</feature>
<feature type="binding site" evidence="17">
    <location>
        <position position="618"/>
    </location>
    <ligand>
        <name>ATP</name>
        <dbReference type="ChEBI" id="CHEBI:30616"/>
    </ligand>
</feature>
<feature type="binding site" evidence="18">
    <location>
        <position position="821"/>
    </location>
    <ligand>
        <name>Mg(2+)</name>
        <dbReference type="ChEBI" id="CHEBI:18420"/>
    </ligand>
</feature>
<evidence type="ECO:0000256" key="9">
    <source>
        <dbReference type="ARBA" id="ARBA00022967"/>
    </source>
</evidence>
<keyword evidence="4 19" id="KW-0812">Transmembrane</keyword>
<gene>
    <name evidence="23" type="ORF">CONCODRAFT_36965</name>
</gene>
<accession>A0A137PBL8</accession>
<dbReference type="GO" id="GO:0005524">
    <property type="term" value="F:ATP binding"/>
    <property type="evidence" value="ECO:0007669"/>
    <property type="project" value="UniProtKB-UniRule"/>
</dbReference>
<feature type="binding site" evidence="17">
    <location>
        <position position="520"/>
    </location>
    <ligand>
        <name>ATP</name>
        <dbReference type="ChEBI" id="CHEBI:30616"/>
    </ligand>
</feature>
<dbReference type="FunFam" id="3.40.50.1000:FF:000010">
    <property type="entry name" value="Phospholipid-transporting ATPase"/>
    <property type="match status" value="1"/>
</dbReference>
<comment type="subcellular location">
    <subcellularLocation>
        <location evidence="2">Golgi apparatus</location>
        <location evidence="2">trans-Golgi network membrane</location>
        <topology evidence="2">Multi-pass membrane protein</topology>
    </subcellularLocation>
    <subcellularLocation>
        <location evidence="19">Membrane</location>
        <topology evidence="19">Multi-pass membrane protein</topology>
    </subcellularLocation>
</comment>
<dbReference type="FunFam" id="3.40.1110.10:FF:000035">
    <property type="entry name" value="Phospholipid-transporting ATPase"/>
    <property type="match status" value="1"/>
</dbReference>
<evidence type="ECO:0000256" key="1">
    <source>
        <dbReference type="ARBA" id="ARBA00001946"/>
    </source>
</evidence>
<keyword evidence="10 19" id="KW-1133">Transmembrane helix</keyword>
<dbReference type="SUPFAM" id="SSF81660">
    <property type="entry name" value="Metal cation-transporting ATPase, ATP-binding domain N"/>
    <property type="match status" value="1"/>
</dbReference>
<feature type="transmembrane region" description="Helical" evidence="19">
    <location>
        <begin position="361"/>
        <end position="383"/>
    </location>
</feature>
<keyword evidence="7 17" id="KW-0067">ATP-binding</keyword>
<dbReference type="InterPro" id="IPR059000">
    <property type="entry name" value="ATPase_P-type_domA"/>
</dbReference>
<protein>
    <recommendedName>
        <fullName evidence="19">Phospholipid-transporting ATPase</fullName>
        <ecNumber evidence="19">7.6.2.1</ecNumber>
    </recommendedName>
</protein>
<keyword evidence="24" id="KW-1185">Reference proteome</keyword>
<dbReference type="NCBIfam" id="TIGR01494">
    <property type="entry name" value="ATPase_P-type"/>
    <property type="match status" value="2"/>
</dbReference>
<dbReference type="Pfam" id="PF16212">
    <property type="entry name" value="PhoLip_ATPase_C"/>
    <property type="match status" value="1"/>
</dbReference>
<evidence type="ECO:0000313" key="23">
    <source>
        <dbReference type="EMBL" id="KXN72408.1"/>
    </source>
</evidence>
<feature type="binding site" evidence="17">
    <location>
        <position position="821"/>
    </location>
    <ligand>
        <name>ATP</name>
        <dbReference type="ChEBI" id="CHEBI:30616"/>
    </ligand>
</feature>
<dbReference type="InterPro" id="IPR001757">
    <property type="entry name" value="P_typ_ATPase"/>
</dbReference>
<feature type="domain" description="P-type ATPase N-terminal" evidence="21">
    <location>
        <begin position="49"/>
        <end position="113"/>
    </location>
</feature>
<feature type="binding site" evidence="17">
    <location>
        <position position="698"/>
    </location>
    <ligand>
        <name>ATP</name>
        <dbReference type="ChEBI" id="CHEBI:30616"/>
    </ligand>
</feature>
<dbReference type="InterPro" id="IPR044492">
    <property type="entry name" value="P_typ_ATPase_HD_dom"/>
</dbReference>
<dbReference type="Pfam" id="PF16209">
    <property type="entry name" value="PhoLip_ATPase_N"/>
    <property type="match status" value="1"/>
</dbReference>
<dbReference type="SFLD" id="SFLDG00002">
    <property type="entry name" value="C1.7:_P-type_atpase_like"/>
    <property type="match status" value="1"/>
</dbReference>
<feature type="active site" description="4-aspartylphosphate intermediate" evidence="16">
    <location>
        <position position="426"/>
    </location>
</feature>
<evidence type="ECO:0000256" key="19">
    <source>
        <dbReference type="RuleBase" id="RU362033"/>
    </source>
</evidence>
<feature type="domain" description="P-type ATPase A" evidence="20">
    <location>
        <begin position="144"/>
        <end position="209"/>
    </location>
</feature>
<dbReference type="Pfam" id="PF13246">
    <property type="entry name" value="Cation_ATPase"/>
    <property type="match status" value="1"/>
</dbReference>
<feature type="transmembrane region" description="Helical" evidence="19">
    <location>
        <begin position="874"/>
        <end position="894"/>
    </location>
</feature>
<evidence type="ECO:0000256" key="3">
    <source>
        <dbReference type="ARBA" id="ARBA00008109"/>
    </source>
</evidence>
<evidence type="ECO:0000256" key="16">
    <source>
        <dbReference type="PIRSR" id="PIRSR606539-1"/>
    </source>
</evidence>
<dbReference type="SUPFAM" id="SSF81653">
    <property type="entry name" value="Calcium ATPase, transduction domain A"/>
    <property type="match status" value="1"/>
</dbReference>
<dbReference type="Gene3D" id="2.70.150.10">
    <property type="entry name" value="Calcium-transporting ATPase, cytoplasmic transduction domain A"/>
    <property type="match status" value="1"/>
</dbReference>
<comment type="catalytic activity">
    <reaction evidence="14">
        <text>a 1,2-diacyl-sn-glycero-3-phosphoethanolamine(out) + ATP + H2O = a 1,2-diacyl-sn-glycero-3-phosphoethanolamine(in) + ADP + phosphate + H(+)</text>
        <dbReference type="Rhea" id="RHEA:66132"/>
        <dbReference type="ChEBI" id="CHEBI:15377"/>
        <dbReference type="ChEBI" id="CHEBI:15378"/>
        <dbReference type="ChEBI" id="CHEBI:30616"/>
        <dbReference type="ChEBI" id="CHEBI:43474"/>
        <dbReference type="ChEBI" id="CHEBI:64612"/>
        <dbReference type="ChEBI" id="CHEBI:456216"/>
    </reaction>
    <physiologicalReaction direction="left-to-right" evidence="14">
        <dbReference type="Rhea" id="RHEA:66133"/>
    </physiologicalReaction>
</comment>
<evidence type="ECO:0000256" key="2">
    <source>
        <dbReference type="ARBA" id="ARBA00004166"/>
    </source>
</evidence>
<evidence type="ECO:0000256" key="13">
    <source>
        <dbReference type="ARBA" id="ARBA00034036"/>
    </source>
</evidence>
<keyword evidence="8 18" id="KW-0460">Magnesium</keyword>
<evidence type="ECO:0000259" key="21">
    <source>
        <dbReference type="Pfam" id="PF16209"/>
    </source>
</evidence>
<dbReference type="OMA" id="MHSFWSW"/>
<dbReference type="InterPro" id="IPR032630">
    <property type="entry name" value="P_typ_ATPase_c"/>
</dbReference>
<evidence type="ECO:0000259" key="22">
    <source>
        <dbReference type="Pfam" id="PF16212"/>
    </source>
</evidence>
<feature type="binding site" evidence="17">
    <location>
        <position position="797"/>
    </location>
    <ligand>
        <name>ATP</name>
        <dbReference type="ChEBI" id="CHEBI:30616"/>
    </ligand>
</feature>
<dbReference type="Gene3D" id="3.40.50.1000">
    <property type="entry name" value="HAD superfamily/HAD-like"/>
    <property type="match status" value="1"/>
</dbReference>
<evidence type="ECO:0000256" key="18">
    <source>
        <dbReference type="PIRSR" id="PIRSR606539-3"/>
    </source>
</evidence>
<dbReference type="Gene3D" id="3.40.1110.10">
    <property type="entry name" value="Calcium-transporting ATPase, cytoplasmic domain N"/>
    <property type="match status" value="1"/>
</dbReference>
<evidence type="ECO:0000256" key="12">
    <source>
        <dbReference type="ARBA" id="ARBA00023136"/>
    </source>
</evidence>
<evidence type="ECO:0000256" key="11">
    <source>
        <dbReference type="ARBA" id="ARBA00023034"/>
    </source>
</evidence>
<feature type="binding site" evidence="17">
    <location>
        <position position="791"/>
    </location>
    <ligand>
        <name>ATP</name>
        <dbReference type="ChEBI" id="CHEBI:30616"/>
    </ligand>
</feature>
<feature type="binding site" evidence="18">
    <location>
        <position position="817"/>
    </location>
    <ligand>
        <name>Mg(2+)</name>
        <dbReference type="ChEBI" id="CHEBI:18420"/>
    </ligand>
</feature>
<dbReference type="GO" id="GO:0032456">
    <property type="term" value="P:endocytic recycling"/>
    <property type="evidence" value="ECO:0007669"/>
    <property type="project" value="TreeGrafter"/>
</dbReference>